<dbReference type="AlphaFoldDB" id="V4AG34"/>
<dbReference type="EMBL" id="KB201847">
    <property type="protein sequence ID" value="ESO94130.1"/>
    <property type="molecule type" value="Genomic_DNA"/>
</dbReference>
<feature type="transmembrane region" description="Helical" evidence="5">
    <location>
        <begin position="34"/>
        <end position="55"/>
    </location>
</feature>
<evidence type="ECO:0000256" key="1">
    <source>
        <dbReference type="ARBA" id="ARBA00004173"/>
    </source>
</evidence>
<dbReference type="GeneID" id="20248906"/>
<evidence type="ECO:0000256" key="5">
    <source>
        <dbReference type="SAM" id="Phobius"/>
    </source>
</evidence>
<dbReference type="InterPro" id="IPR007667">
    <property type="entry name" value="Hypoxia_induced_domain"/>
</dbReference>
<proteinExistence type="predicted"/>
<organism evidence="7 8">
    <name type="scientific">Lottia gigantea</name>
    <name type="common">Giant owl limpet</name>
    <dbReference type="NCBI Taxonomy" id="225164"/>
    <lineage>
        <taxon>Eukaryota</taxon>
        <taxon>Metazoa</taxon>
        <taxon>Spiralia</taxon>
        <taxon>Lophotrochozoa</taxon>
        <taxon>Mollusca</taxon>
        <taxon>Gastropoda</taxon>
        <taxon>Patellogastropoda</taxon>
        <taxon>Lottioidea</taxon>
        <taxon>Lottiidae</taxon>
        <taxon>Lottia</taxon>
    </lineage>
</organism>
<dbReference type="Gene3D" id="6.10.140.1320">
    <property type="match status" value="1"/>
</dbReference>
<dbReference type="GO" id="GO:0005739">
    <property type="term" value="C:mitochondrion"/>
    <property type="evidence" value="ECO:0007669"/>
    <property type="project" value="UniProtKB-SubCell"/>
</dbReference>
<dbReference type="Proteomes" id="UP000030746">
    <property type="component" value="Unassembled WGS sequence"/>
</dbReference>
<evidence type="ECO:0000313" key="8">
    <source>
        <dbReference type="Proteomes" id="UP000030746"/>
    </source>
</evidence>
<accession>V4AG34</accession>
<evidence type="ECO:0000256" key="2">
    <source>
        <dbReference type="ARBA" id="ARBA00022692"/>
    </source>
</evidence>
<protein>
    <recommendedName>
        <fullName evidence="6">HIG1 domain-containing protein</fullName>
    </recommendedName>
</protein>
<feature type="domain" description="HIG1" evidence="6">
    <location>
        <begin position="39"/>
        <end position="86"/>
    </location>
</feature>
<dbReference type="KEGG" id="lgi:LOTGIDRAFT_232403"/>
<keyword evidence="3 5" id="KW-1133">Transmembrane helix</keyword>
<evidence type="ECO:0000256" key="3">
    <source>
        <dbReference type="ARBA" id="ARBA00022989"/>
    </source>
</evidence>
<dbReference type="RefSeq" id="XP_009054980.1">
    <property type="nucleotide sequence ID" value="XM_009056732.1"/>
</dbReference>
<dbReference type="CTD" id="20248906"/>
<sequence>MPSELAEERKRIVMGPANPSRNKWDLGGFQAGGFLAKGMVIGTISLVACVAHGVYNYNKRGNVGASPYILNYRVFAQGALLLTVAGSIGLELVASEWRRRKAAQEDKK</sequence>
<reference evidence="7 8" key="1">
    <citation type="journal article" date="2013" name="Nature">
        <title>Insights into bilaterian evolution from three spiralian genomes.</title>
        <authorList>
            <person name="Simakov O."/>
            <person name="Marletaz F."/>
            <person name="Cho S.J."/>
            <person name="Edsinger-Gonzales E."/>
            <person name="Havlak P."/>
            <person name="Hellsten U."/>
            <person name="Kuo D.H."/>
            <person name="Larsson T."/>
            <person name="Lv J."/>
            <person name="Arendt D."/>
            <person name="Savage R."/>
            <person name="Osoegawa K."/>
            <person name="de Jong P."/>
            <person name="Grimwood J."/>
            <person name="Chapman J.A."/>
            <person name="Shapiro H."/>
            <person name="Aerts A."/>
            <person name="Otillar R.P."/>
            <person name="Terry A.Y."/>
            <person name="Boore J.L."/>
            <person name="Grigoriev I.V."/>
            <person name="Lindberg D.R."/>
            <person name="Seaver E.C."/>
            <person name="Weisblat D.A."/>
            <person name="Putnam N.H."/>
            <person name="Rokhsar D.S."/>
        </authorList>
    </citation>
    <scope>NUCLEOTIDE SEQUENCE [LARGE SCALE GENOMIC DNA]</scope>
</reference>
<dbReference type="HOGENOM" id="CLU_2199939_0_0_1"/>
<keyword evidence="2 5" id="KW-0812">Transmembrane</keyword>
<comment type="subcellular location">
    <subcellularLocation>
        <location evidence="1">Mitochondrion</location>
    </subcellularLocation>
</comment>
<gene>
    <name evidence="7" type="ORF">LOTGIDRAFT_232403</name>
</gene>
<dbReference type="Pfam" id="PF04588">
    <property type="entry name" value="HIG_1_N"/>
    <property type="match status" value="1"/>
</dbReference>
<name>V4AG34_LOTGI</name>
<keyword evidence="8" id="KW-1185">Reference proteome</keyword>
<keyword evidence="4 5" id="KW-0472">Membrane</keyword>
<evidence type="ECO:0000259" key="6">
    <source>
        <dbReference type="Pfam" id="PF04588"/>
    </source>
</evidence>
<evidence type="ECO:0000313" key="7">
    <source>
        <dbReference type="EMBL" id="ESO94130.1"/>
    </source>
</evidence>
<evidence type="ECO:0000256" key="4">
    <source>
        <dbReference type="ARBA" id="ARBA00023136"/>
    </source>
</evidence>
<feature type="transmembrane region" description="Helical" evidence="5">
    <location>
        <begin position="75"/>
        <end position="94"/>
    </location>
</feature>